<protein>
    <submittedName>
        <fullName evidence="2">Glycerophosphoryl diester phosphodiesterase</fullName>
    </submittedName>
</protein>
<gene>
    <name evidence="2" type="ORF">SAMN05444392_10184</name>
</gene>
<organism evidence="2 3">
    <name type="scientific">Seinonella peptonophila</name>
    <dbReference type="NCBI Taxonomy" id="112248"/>
    <lineage>
        <taxon>Bacteria</taxon>
        <taxon>Bacillati</taxon>
        <taxon>Bacillota</taxon>
        <taxon>Bacilli</taxon>
        <taxon>Bacillales</taxon>
        <taxon>Thermoactinomycetaceae</taxon>
        <taxon>Seinonella</taxon>
    </lineage>
</organism>
<dbReference type="InterPro" id="IPR030395">
    <property type="entry name" value="GP_PDE_dom"/>
</dbReference>
<dbReference type="Gene3D" id="3.20.20.190">
    <property type="entry name" value="Phosphatidylinositol (PI) phosphodiesterase"/>
    <property type="match status" value="1"/>
</dbReference>
<accession>A0A1M4SQ54</accession>
<feature type="domain" description="GP-PDE" evidence="1">
    <location>
        <begin position="4"/>
        <end position="241"/>
    </location>
</feature>
<dbReference type="GO" id="GO:0006629">
    <property type="term" value="P:lipid metabolic process"/>
    <property type="evidence" value="ECO:0007669"/>
    <property type="project" value="InterPro"/>
</dbReference>
<dbReference type="Pfam" id="PF03009">
    <property type="entry name" value="GDPD"/>
    <property type="match status" value="1"/>
</dbReference>
<dbReference type="PROSITE" id="PS51704">
    <property type="entry name" value="GP_PDE"/>
    <property type="match status" value="1"/>
</dbReference>
<dbReference type="AlphaFoldDB" id="A0A1M4SQ54"/>
<dbReference type="GO" id="GO:0008081">
    <property type="term" value="F:phosphoric diester hydrolase activity"/>
    <property type="evidence" value="ECO:0007669"/>
    <property type="project" value="InterPro"/>
</dbReference>
<keyword evidence="3" id="KW-1185">Reference proteome</keyword>
<dbReference type="EMBL" id="FQVL01000001">
    <property type="protein sequence ID" value="SHE34340.1"/>
    <property type="molecule type" value="Genomic_DNA"/>
</dbReference>
<dbReference type="Proteomes" id="UP000184476">
    <property type="component" value="Unassembled WGS sequence"/>
</dbReference>
<evidence type="ECO:0000313" key="2">
    <source>
        <dbReference type="EMBL" id="SHE34340.1"/>
    </source>
</evidence>
<dbReference type="InterPro" id="IPR017946">
    <property type="entry name" value="PLC-like_Pdiesterase_TIM-brl"/>
</dbReference>
<reference evidence="2 3" key="1">
    <citation type="submission" date="2016-11" db="EMBL/GenBank/DDBJ databases">
        <authorList>
            <person name="Jaros S."/>
            <person name="Januszkiewicz K."/>
            <person name="Wedrychowicz H."/>
        </authorList>
    </citation>
    <scope>NUCLEOTIDE SEQUENCE [LARGE SCALE GENOMIC DNA]</scope>
    <source>
        <strain evidence="2 3">DSM 44666</strain>
    </source>
</reference>
<dbReference type="PANTHER" id="PTHR46211:SF1">
    <property type="entry name" value="GLYCEROPHOSPHODIESTER PHOSPHODIESTERASE, CYTOPLASMIC"/>
    <property type="match status" value="1"/>
</dbReference>
<dbReference type="RefSeq" id="WP_073150216.1">
    <property type="nucleotide sequence ID" value="NZ_FQVL01000001.1"/>
</dbReference>
<dbReference type="STRING" id="112248.SAMN05444392_10184"/>
<evidence type="ECO:0000313" key="3">
    <source>
        <dbReference type="Proteomes" id="UP000184476"/>
    </source>
</evidence>
<dbReference type="OrthoDB" id="384721at2"/>
<name>A0A1M4SQ54_9BACL</name>
<evidence type="ECO:0000259" key="1">
    <source>
        <dbReference type="PROSITE" id="PS51704"/>
    </source>
</evidence>
<proteinExistence type="predicted"/>
<dbReference type="SUPFAM" id="SSF51695">
    <property type="entry name" value="PLC-like phosphodiesterases"/>
    <property type="match status" value="1"/>
</dbReference>
<dbReference type="PANTHER" id="PTHR46211">
    <property type="entry name" value="GLYCEROPHOSPHORYL DIESTER PHOSPHODIESTERASE"/>
    <property type="match status" value="1"/>
</dbReference>
<sequence length="260" mass="29852">MRKTNVSAHRGLSAGMLENTRSAFAKAISIGVDEIEFDVHLSKDGEVIVIHDETLDRTTTGTGEVRNYTLDELKKFRIKDEQGTPTLETVPTLDEVLDLIKQGGTHVKVNIELKTDVFQYEGLVKKVIQKIEGHQLPKEPFLFSSFHHDTLKEVPEGYQRGLLYYDHNQPNDPWISANQYGATSIHFDQQTLTKDLVRECHKRKLQVRAYTVNDENVMKDCLDWGVDGIITNFPEKVMELRRAKNQDFDIIRLNGNDRDR</sequence>